<dbReference type="Pfam" id="PF03372">
    <property type="entry name" value="Exo_endo_phos"/>
    <property type="match status" value="1"/>
</dbReference>
<dbReference type="RefSeq" id="WP_021360703.1">
    <property type="nucleotide sequence ID" value="NZ_BBYB01000197.1"/>
</dbReference>
<proteinExistence type="predicted"/>
<dbReference type="GO" id="GO:0004519">
    <property type="term" value="F:endonuclease activity"/>
    <property type="evidence" value="ECO:0007669"/>
    <property type="project" value="UniProtKB-KW"/>
</dbReference>
<protein>
    <submittedName>
        <fullName evidence="3">Putative endonuclease/exonuclease/phosphatase</fullName>
    </submittedName>
</protein>
<sequence length="209" mass="24154">MKIVTYNIHKGMDSNNRLTLTKMGLYLKQLDCDVICLQEVLYPQFLALKAVLNMDGVFATNVKKVNMIYGICTFTTSKMLNSNHFFLTSKKEQRGALCITIDAYGRIINVINTHLGLDRQERAKQLDEIIDYRNRLVGIVILCGDFNEKNVFLSMFNDMAISLNKSYLPTFEKSNSRIDYIFVNKNTELKEYTVEKIYLSDHYPVIGYI</sequence>
<dbReference type="EMBL" id="LK932402">
    <property type="protein sequence ID" value="CDS87398.1"/>
    <property type="molecule type" value="Genomic_DNA"/>
</dbReference>
<accession>A0A069A9M1</accession>
<dbReference type="Gene3D" id="3.60.10.10">
    <property type="entry name" value="Endonuclease/exonuclease/phosphatase"/>
    <property type="match status" value="1"/>
</dbReference>
<dbReference type="GO" id="GO:0004527">
    <property type="term" value="F:exonuclease activity"/>
    <property type="evidence" value="ECO:0007669"/>
    <property type="project" value="UniProtKB-KW"/>
</dbReference>
<reference evidence="3" key="1">
    <citation type="submission" date="2014-07" db="EMBL/GenBank/DDBJ databases">
        <authorList>
            <person name="Monot Marc"/>
        </authorList>
    </citation>
    <scope>NUCLEOTIDE SEQUENCE</scope>
    <source>
        <strain evidence="4">7032989</strain>
        <strain evidence="3">7032994</strain>
    </source>
</reference>
<dbReference type="GO" id="GO:0016020">
    <property type="term" value="C:membrane"/>
    <property type="evidence" value="ECO:0007669"/>
    <property type="project" value="GOC"/>
</dbReference>
<dbReference type="AlphaFoldDB" id="A0A069A9M1"/>
<feature type="domain" description="Endonuclease/exonuclease/phosphatase" evidence="1">
    <location>
        <begin position="4"/>
        <end position="202"/>
    </location>
</feature>
<dbReference type="PANTHER" id="PTHR14859">
    <property type="entry name" value="CALCOFLUOR WHITE HYPERSENSITIVE PROTEIN PRECURSOR"/>
    <property type="match status" value="1"/>
</dbReference>
<name>A0A069A9M1_CLODI</name>
<keyword evidence="3" id="KW-0269">Exonuclease</keyword>
<dbReference type="GO" id="GO:0006506">
    <property type="term" value="P:GPI anchor biosynthetic process"/>
    <property type="evidence" value="ECO:0007669"/>
    <property type="project" value="TreeGrafter"/>
</dbReference>
<evidence type="ECO:0000313" key="2">
    <source>
        <dbReference type="EMBL" id="CDS85963.1"/>
    </source>
</evidence>
<dbReference type="InterPro" id="IPR005135">
    <property type="entry name" value="Endo/exonuclease/phosphatase"/>
</dbReference>
<evidence type="ECO:0000313" key="3">
    <source>
        <dbReference type="EMBL" id="CDS87398.1"/>
    </source>
</evidence>
<dbReference type="InterPro" id="IPR051916">
    <property type="entry name" value="GPI-anchor_lipid_remodeler"/>
</dbReference>
<evidence type="ECO:0000313" key="4">
    <source>
        <dbReference type="EMBL" id="CDT15431.1"/>
    </source>
</evidence>
<dbReference type="EMBL" id="LK932994">
    <property type="protein sequence ID" value="CDT15431.1"/>
    <property type="molecule type" value="Genomic_DNA"/>
</dbReference>
<dbReference type="SUPFAM" id="SSF56219">
    <property type="entry name" value="DNase I-like"/>
    <property type="match status" value="1"/>
</dbReference>
<gene>
    <name evidence="4" type="ORF">BN1095_330236</name>
    <name evidence="2" type="ORF">BN1096_520572</name>
    <name evidence="3" type="ORF">BN1097_630040</name>
</gene>
<keyword evidence="3" id="KW-0540">Nuclease</keyword>
<dbReference type="PANTHER" id="PTHR14859:SF1">
    <property type="entry name" value="PGAP2-INTERACTING PROTEIN"/>
    <property type="match status" value="1"/>
</dbReference>
<dbReference type="EMBL" id="LK932505">
    <property type="protein sequence ID" value="CDS85963.1"/>
    <property type="molecule type" value="Genomic_DNA"/>
</dbReference>
<dbReference type="InterPro" id="IPR036691">
    <property type="entry name" value="Endo/exonu/phosph_ase_sf"/>
</dbReference>
<organism evidence="3">
    <name type="scientific">Clostridioides difficile</name>
    <name type="common">Peptoclostridium difficile</name>
    <dbReference type="NCBI Taxonomy" id="1496"/>
    <lineage>
        <taxon>Bacteria</taxon>
        <taxon>Bacillati</taxon>
        <taxon>Bacillota</taxon>
        <taxon>Clostridia</taxon>
        <taxon>Peptostreptococcales</taxon>
        <taxon>Peptostreptococcaceae</taxon>
        <taxon>Clostridioides</taxon>
    </lineage>
</organism>
<keyword evidence="3" id="KW-0255">Endonuclease</keyword>
<keyword evidence="3" id="KW-0378">Hydrolase</keyword>
<evidence type="ECO:0000259" key="1">
    <source>
        <dbReference type="Pfam" id="PF03372"/>
    </source>
</evidence>